<proteinExistence type="predicted"/>
<dbReference type="Proteomes" id="UP001140949">
    <property type="component" value="Unassembled WGS sequence"/>
</dbReference>
<comment type="caution">
    <text evidence="1">The sequence shown here is derived from an EMBL/GenBank/DDBJ whole genome shotgun (WGS) entry which is preliminary data.</text>
</comment>
<dbReference type="Gene3D" id="3.40.50.720">
    <property type="entry name" value="NAD(P)-binding Rossmann-like Domain"/>
    <property type="match status" value="1"/>
</dbReference>
<reference evidence="1" key="2">
    <citation type="submission" date="2023-04" db="EMBL/GenBank/DDBJ databases">
        <authorList>
            <person name="Bruccoleri R.E."/>
            <person name="Oakeley E.J."/>
            <person name="Faust A.-M."/>
            <person name="Dessus-Babus S."/>
            <person name="Altorfer M."/>
            <person name="Burckhardt D."/>
            <person name="Oertli M."/>
            <person name="Naumann U."/>
            <person name="Petersen F."/>
            <person name="Wong J."/>
        </authorList>
    </citation>
    <scope>NUCLEOTIDE SEQUENCE</scope>
    <source>
        <strain evidence="1">GSM-AAB239-AS_SAM_17_03QT</strain>
        <tissue evidence="1">Leaf</tissue>
    </source>
</reference>
<gene>
    <name evidence="1" type="ORF">M6B38_301665</name>
</gene>
<dbReference type="AlphaFoldDB" id="A0AAX6HP23"/>
<organism evidence="1 2">
    <name type="scientific">Iris pallida</name>
    <name type="common">Sweet iris</name>
    <dbReference type="NCBI Taxonomy" id="29817"/>
    <lineage>
        <taxon>Eukaryota</taxon>
        <taxon>Viridiplantae</taxon>
        <taxon>Streptophyta</taxon>
        <taxon>Embryophyta</taxon>
        <taxon>Tracheophyta</taxon>
        <taxon>Spermatophyta</taxon>
        <taxon>Magnoliopsida</taxon>
        <taxon>Liliopsida</taxon>
        <taxon>Asparagales</taxon>
        <taxon>Iridaceae</taxon>
        <taxon>Iridoideae</taxon>
        <taxon>Irideae</taxon>
        <taxon>Iris</taxon>
    </lineage>
</organism>
<name>A0AAX6HP23_IRIPA</name>
<evidence type="ECO:0000313" key="2">
    <source>
        <dbReference type="Proteomes" id="UP001140949"/>
    </source>
</evidence>
<sequence>MFLCFLLRYGPTKRPNGKLPLGSSSRLTNTSCLHLASQFSGSMWSCDLDAQVNLLKNKFGFDDAFNDKEDHGLTAALKRLQNYKDGLATCQELLGK</sequence>
<reference evidence="1" key="1">
    <citation type="journal article" date="2023" name="GigaByte">
        <title>Genome assembly of the bearded iris, Iris pallida Lam.</title>
        <authorList>
            <person name="Bruccoleri R.E."/>
            <person name="Oakeley E.J."/>
            <person name="Faust A.M.E."/>
            <person name="Altorfer M."/>
            <person name="Dessus-Babus S."/>
            <person name="Burckhardt D."/>
            <person name="Oertli M."/>
            <person name="Naumann U."/>
            <person name="Petersen F."/>
            <person name="Wong J."/>
        </authorList>
    </citation>
    <scope>NUCLEOTIDE SEQUENCE</scope>
    <source>
        <strain evidence="1">GSM-AAB239-AS_SAM_17_03QT</strain>
    </source>
</reference>
<protein>
    <submittedName>
        <fullName evidence="1">Uncharacterized protein</fullName>
    </submittedName>
</protein>
<keyword evidence="2" id="KW-1185">Reference proteome</keyword>
<accession>A0AAX6HP23</accession>
<evidence type="ECO:0000313" key="1">
    <source>
        <dbReference type="EMBL" id="KAJ6842542.1"/>
    </source>
</evidence>
<dbReference type="EMBL" id="JANAVB010007596">
    <property type="protein sequence ID" value="KAJ6842542.1"/>
    <property type="molecule type" value="Genomic_DNA"/>
</dbReference>